<evidence type="ECO:0000313" key="1">
    <source>
        <dbReference type="EMBL" id="KAG7455076.1"/>
    </source>
</evidence>
<gene>
    <name evidence="1" type="ORF">MATL_G00252590</name>
</gene>
<dbReference type="AlphaFoldDB" id="A0A9D3P9K7"/>
<proteinExistence type="predicted"/>
<protein>
    <submittedName>
        <fullName evidence="1">Uncharacterized protein</fullName>
    </submittedName>
</protein>
<name>A0A9D3P9K7_MEGAT</name>
<dbReference type="EMBL" id="JAFDVH010000024">
    <property type="protein sequence ID" value="KAG7455076.1"/>
    <property type="molecule type" value="Genomic_DNA"/>
</dbReference>
<dbReference type="Proteomes" id="UP001046870">
    <property type="component" value="Chromosome 24"/>
</dbReference>
<sequence length="82" mass="9120">MPNRKFKLEHVNGKLDTLQTTLLTQAVGSRWTSHDELEDDESGKVKCKKGSDIQGLSLTLDSDSEEQLSLGLQEVIIPIKIL</sequence>
<comment type="caution">
    <text evidence="1">The sequence shown here is derived from an EMBL/GenBank/DDBJ whole genome shotgun (WGS) entry which is preliminary data.</text>
</comment>
<evidence type="ECO:0000313" key="2">
    <source>
        <dbReference type="Proteomes" id="UP001046870"/>
    </source>
</evidence>
<accession>A0A9D3P9K7</accession>
<keyword evidence="2" id="KW-1185">Reference proteome</keyword>
<reference evidence="1" key="1">
    <citation type="submission" date="2021-01" db="EMBL/GenBank/DDBJ databases">
        <authorList>
            <person name="Zahm M."/>
            <person name="Roques C."/>
            <person name="Cabau C."/>
            <person name="Klopp C."/>
            <person name="Donnadieu C."/>
            <person name="Jouanno E."/>
            <person name="Lampietro C."/>
            <person name="Louis A."/>
            <person name="Herpin A."/>
            <person name="Echchiki A."/>
            <person name="Berthelot C."/>
            <person name="Parey E."/>
            <person name="Roest-Crollius H."/>
            <person name="Braasch I."/>
            <person name="Postlethwait J."/>
            <person name="Bobe J."/>
            <person name="Montfort J."/>
            <person name="Bouchez O."/>
            <person name="Begum T."/>
            <person name="Mejri S."/>
            <person name="Adams A."/>
            <person name="Chen W.-J."/>
            <person name="Guiguen Y."/>
        </authorList>
    </citation>
    <scope>NUCLEOTIDE SEQUENCE</scope>
    <source>
        <strain evidence="1">YG-15Mar2019-1</strain>
        <tissue evidence="1">Brain</tissue>
    </source>
</reference>
<organism evidence="1 2">
    <name type="scientific">Megalops atlanticus</name>
    <name type="common">Tarpon</name>
    <name type="synonym">Clupea gigantea</name>
    <dbReference type="NCBI Taxonomy" id="7932"/>
    <lineage>
        <taxon>Eukaryota</taxon>
        <taxon>Metazoa</taxon>
        <taxon>Chordata</taxon>
        <taxon>Craniata</taxon>
        <taxon>Vertebrata</taxon>
        <taxon>Euteleostomi</taxon>
        <taxon>Actinopterygii</taxon>
        <taxon>Neopterygii</taxon>
        <taxon>Teleostei</taxon>
        <taxon>Elopiformes</taxon>
        <taxon>Megalopidae</taxon>
        <taxon>Megalops</taxon>
    </lineage>
</organism>